<reference evidence="1 2" key="1">
    <citation type="submission" date="2015-12" db="EMBL/GenBank/DDBJ databases">
        <authorList>
            <person name="Shamseldin A."/>
            <person name="Moawad H."/>
            <person name="Abd El-Rahim W.M."/>
            <person name="Sadowsky M.J."/>
        </authorList>
    </citation>
    <scope>NUCLEOTIDE SEQUENCE [LARGE SCALE GENOMIC DNA]</scope>
    <source>
        <strain evidence="1 2">SJ5A-1</strain>
    </source>
</reference>
<dbReference type="OrthoDB" id="7874631at2"/>
<dbReference type="EMBL" id="LPXO01000017">
    <property type="protein sequence ID" value="KUF09105.1"/>
    <property type="molecule type" value="Genomic_DNA"/>
</dbReference>
<evidence type="ECO:0000313" key="2">
    <source>
        <dbReference type="Proteomes" id="UP000054396"/>
    </source>
</evidence>
<organism evidence="1 2">
    <name type="scientific">Pseudoponticoccus marisrubri</name>
    <dbReference type="NCBI Taxonomy" id="1685382"/>
    <lineage>
        <taxon>Bacteria</taxon>
        <taxon>Pseudomonadati</taxon>
        <taxon>Pseudomonadota</taxon>
        <taxon>Alphaproteobacteria</taxon>
        <taxon>Rhodobacterales</taxon>
        <taxon>Roseobacteraceae</taxon>
        <taxon>Pseudoponticoccus</taxon>
    </lineage>
</organism>
<dbReference type="STRING" id="1685382.AVJ23_19470"/>
<name>A0A0W7WEP7_9RHOB</name>
<sequence length="105" mass="11752">MPRWLWFAPLAVLLVAVALFGFRQGWIVANLTETDVIEAMAARYLAEAGPQARASDCVARPGREVWLVVACGGPGMWEYRVDRLGRLKERFGPGDPRRRLDGPRT</sequence>
<dbReference type="RefSeq" id="WP_058863902.1">
    <property type="nucleotide sequence ID" value="NZ_LPXO01000017.1"/>
</dbReference>
<keyword evidence="2" id="KW-1185">Reference proteome</keyword>
<protein>
    <submittedName>
        <fullName evidence="1">Uncharacterized protein</fullName>
    </submittedName>
</protein>
<gene>
    <name evidence="1" type="ORF">AVJ23_19470</name>
</gene>
<proteinExistence type="predicted"/>
<dbReference type="Proteomes" id="UP000054396">
    <property type="component" value="Unassembled WGS sequence"/>
</dbReference>
<evidence type="ECO:0000313" key="1">
    <source>
        <dbReference type="EMBL" id="KUF09105.1"/>
    </source>
</evidence>
<dbReference type="AlphaFoldDB" id="A0A0W7WEP7"/>
<comment type="caution">
    <text evidence="1">The sequence shown here is derived from an EMBL/GenBank/DDBJ whole genome shotgun (WGS) entry which is preliminary data.</text>
</comment>
<accession>A0A0W7WEP7</accession>